<gene>
    <name evidence="4" type="primary">modA</name>
    <name evidence="4" type="ORF">GCM10007053_18910</name>
</gene>
<dbReference type="GO" id="GO:0015689">
    <property type="term" value="P:molybdate ion transport"/>
    <property type="evidence" value="ECO:0007669"/>
    <property type="project" value="InterPro"/>
</dbReference>
<dbReference type="SUPFAM" id="SSF53850">
    <property type="entry name" value="Periplasmic binding protein-like II"/>
    <property type="match status" value="1"/>
</dbReference>
<dbReference type="EMBL" id="BMYM01000002">
    <property type="protein sequence ID" value="GHD33876.1"/>
    <property type="molecule type" value="Genomic_DNA"/>
</dbReference>
<protein>
    <submittedName>
        <fullName evidence="4">Molybdate ABC transporter substrate-binding protein</fullName>
    </submittedName>
</protein>
<sequence length="264" mass="27873">MNSSASNKRRFSLWAVRRETRRGPRFLCVASLILVALADSAANSVRASESVGTSLRIAVSANFAGTAERLIRDFEHVSNVEASLSIASTGVLVTQASMGAPFDVLLAADVAGPARLAQHNSATGAPFCYARGKLALVGGQLADLADNRHSVAIANPTTAPYGRAAVEVLRRSEFSGGSARKLVRGNNVLQAYQYWQSGNTRLALVALSLAPEGRVIPAEWHQSLQQDGVILGRAAANPNAVEFVNYLRSDPAQSIIAAAGYDPC</sequence>
<dbReference type="PANTHER" id="PTHR30632:SF14">
    <property type="entry name" value="TUNGSTATE_MOLYBDATE_CHROMATE-BINDING PROTEIN MODA"/>
    <property type="match status" value="1"/>
</dbReference>
<reference evidence="4" key="2">
    <citation type="submission" date="2020-09" db="EMBL/GenBank/DDBJ databases">
        <authorList>
            <person name="Sun Q."/>
            <person name="Kim S."/>
        </authorList>
    </citation>
    <scope>NUCLEOTIDE SEQUENCE</scope>
    <source>
        <strain evidence="4">KCTC 23430</strain>
    </source>
</reference>
<dbReference type="InterPro" id="IPR005950">
    <property type="entry name" value="ModA"/>
</dbReference>
<organism evidence="4 5">
    <name type="scientific">Parahalioglobus pacificus</name>
    <dbReference type="NCBI Taxonomy" id="930806"/>
    <lineage>
        <taxon>Bacteria</taxon>
        <taxon>Pseudomonadati</taxon>
        <taxon>Pseudomonadota</taxon>
        <taxon>Gammaproteobacteria</taxon>
        <taxon>Cellvibrionales</taxon>
        <taxon>Halieaceae</taxon>
        <taxon>Parahalioglobus</taxon>
    </lineage>
</organism>
<name>A0A918XIY6_9GAMM</name>
<comment type="similarity">
    <text evidence="1">Belongs to the bacterial solute-binding protein ModA family.</text>
</comment>
<comment type="caution">
    <text evidence="4">The sequence shown here is derived from an EMBL/GenBank/DDBJ whole genome shotgun (WGS) entry which is preliminary data.</text>
</comment>
<evidence type="ECO:0000313" key="5">
    <source>
        <dbReference type="Proteomes" id="UP000644693"/>
    </source>
</evidence>
<keyword evidence="3" id="KW-0732">Signal</keyword>
<keyword evidence="2" id="KW-0479">Metal-binding</keyword>
<dbReference type="AlphaFoldDB" id="A0A918XIY6"/>
<evidence type="ECO:0000313" key="4">
    <source>
        <dbReference type="EMBL" id="GHD33876.1"/>
    </source>
</evidence>
<dbReference type="GO" id="GO:0030973">
    <property type="term" value="F:molybdate ion binding"/>
    <property type="evidence" value="ECO:0007669"/>
    <property type="project" value="TreeGrafter"/>
</dbReference>
<evidence type="ECO:0000256" key="2">
    <source>
        <dbReference type="ARBA" id="ARBA00022723"/>
    </source>
</evidence>
<evidence type="ECO:0000256" key="1">
    <source>
        <dbReference type="ARBA" id="ARBA00009175"/>
    </source>
</evidence>
<dbReference type="GO" id="GO:0046872">
    <property type="term" value="F:metal ion binding"/>
    <property type="evidence" value="ECO:0007669"/>
    <property type="project" value="UniProtKB-KW"/>
</dbReference>
<keyword evidence="5" id="KW-1185">Reference proteome</keyword>
<dbReference type="PANTHER" id="PTHR30632">
    <property type="entry name" value="MOLYBDATE-BINDING PERIPLASMIC PROTEIN"/>
    <property type="match status" value="1"/>
</dbReference>
<dbReference type="InterPro" id="IPR050682">
    <property type="entry name" value="ModA/WtpA"/>
</dbReference>
<dbReference type="Proteomes" id="UP000644693">
    <property type="component" value="Unassembled WGS sequence"/>
</dbReference>
<dbReference type="Pfam" id="PF13531">
    <property type="entry name" value="SBP_bac_11"/>
    <property type="match status" value="1"/>
</dbReference>
<evidence type="ECO:0000256" key="3">
    <source>
        <dbReference type="ARBA" id="ARBA00022729"/>
    </source>
</evidence>
<reference evidence="4" key="1">
    <citation type="journal article" date="2014" name="Int. J. Syst. Evol. Microbiol.">
        <title>Complete genome sequence of Corynebacterium casei LMG S-19264T (=DSM 44701T), isolated from a smear-ripened cheese.</title>
        <authorList>
            <consortium name="US DOE Joint Genome Institute (JGI-PGF)"/>
            <person name="Walter F."/>
            <person name="Albersmeier A."/>
            <person name="Kalinowski J."/>
            <person name="Ruckert C."/>
        </authorList>
    </citation>
    <scope>NUCLEOTIDE SEQUENCE</scope>
    <source>
        <strain evidence="4">KCTC 23430</strain>
    </source>
</reference>
<dbReference type="Gene3D" id="3.40.190.10">
    <property type="entry name" value="Periplasmic binding protein-like II"/>
    <property type="match status" value="2"/>
</dbReference>
<proteinExistence type="inferred from homology"/>
<accession>A0A918XIY6</accession>
<dbReference type="NCBIfam" id="TIGR01256">
    <property type="entry name" value="modA"/>
    <property type="match status" value="1"/>
</dbReference>